<evidence type="ECO:0000256" key="10">
    <source>
        <dbReference type="SAM" id="MobiDB-lite"/>
    </source>
</evidence>
<protein>
    <recommendedName>
        <fullName evidence="3">protein-histidine N-methyltransferase</fullName>
        <ecNumber evidence="3">2.1.1.85</ecNumber>
    </recommendedName>
</protein>
<feature type="region of interest" description="Disordered" evidence="10">
    <location>
        <begin position="213"/>
        <end position="245"/>
    </location>
</feature>
<keyword evidence="12" id="KW-1185">Reference proteome</keyword>
<reference evidence="11 12" key="1">
    <citation type="journal article" date="2015" name="Sci. Rep.">
        <title>Chromosome-level genome map provides insights into diverse defense mechanisms in the medicinal fungus Ganoderma sinense.</title>
        <authorList>
            <person name="Zhu Y."/>
            <person name="Xu J."/>
            <person name="Sun C."/>
            <person name="Zhou S."/>
            <person name="Xu H."/>
            <person name="Nelson D.R."/>
            <person name="Qian J."/>
            <person name="Song J."/>
            <person name="Luo H."/>
            <person name="Xiang L."/>
            <person name="Li Y."/>
            <person name="Xu Z."/>
            <person name="Ji A."/>
            <person name="Wang L."/>
            <person name="Lu S."/>
            <person name="Hayward A."/>
            <person name="Sun W."/>
            <person name="Li X."/>
            <person name="Schwartz D.C."/>
            <person name="Wang Y."/>
            <person name="Chen S."/>
        </authorList>
    </citation>
    <scope>NUCLEOTIDE SEQUENCE [LARGE SCALE GENOMIC DNA]</scope>
    <source>
        <strain evidence="11 12">ZZ0214-1</strain>
    </source>
</reference>
<evidence type="ECO:0000256" key="4">
    <source>
        <dbReference type="ARBA" id="ARBA00022490"/>
    </source>
</evidence>
<dbReference type="EC" id="2.1.1.85" evidence="3"/>
<keyword evidence="5" id="KW-0489">Methyltransferase</keyword>
<dbReference type="InterPro" id="IPR029063">
    <property type="entry name" value="SAM-dependent_MTases_sf"/>
</dbReference>
<dbReference type="GO" id="GO:0005737">
    <property type="term" value="C:cytoplasm"/>
    <property type="evidence" value="ECO:0007669"/>
    <property type="project" value="UniProtKB-SubCell"/>
</dbReference>
<evidence type="ECO:0000313" key="12">
    <source>
        <dbReference type="Proteomes" id="UP000230002"/>
    </source>
</evidence>
<keyword evidence="8" id="KW-0539">Nucleus</keyword>
<proteinExistence type="inferred from homology"/>
<evidence type="ECO:0000313" key="11">
    <source>
        <dbReference type="EMBL" id="PIL35683.1"/>
    </source>
</evidence>
<keyword evidence="6" id="KW-0808">Transferase</keyword>
<dbReference type="EMBL" id="AYKW01000003">
    <property type="protein sequence ID" value="PIL35683.1"/>
    <property type="molecule type" value="Genomic_DNA"/>
</dbReference>
<accession>A0A2G8SPN1</accession>
<comment type="similarity">
    <text evidence="9">Belongs to the methyltransferase superfamily. METTL18 family.</text>
</comment>
<keyword evidence="4" id="KW-0963">Cytoplasm</keyword>
<dbReference type="PANTHER" id="PTHR14614:SF39">
    <property type="entry name" value="HISTIDINE PROTEIN METHYLTRANSFERASE 1 HOMOLOG"/>
    <property type="match status" value="1"/>
</dbReference>
<evidence type="ECO:0000256" key="9">
    <source>
        <dbReference type="ARBA" id="ARBA00038126"/>
    </source>
</evidence>
<gene>
    <name evidence="11" type="ORF">GSI_02413</name>
</gene>
<evidence type="ECO:0000256" key="8">
    <source>
        <dbReference type="ARBA" id="ARBA00023242"/>
    </source>
</evidence>
<dbReference type="GO" id="GO:0032259">
    <property type="term" value="P:methylation"/>
    <property type="evidence" value="ECO:0007669"/>
    <property type="project" value="UniProtKB-KW"/>
</dbReference>
<dbReference type="Gene3D" id="3.40.50.150">
    <property type="entry name" value="Vaccinia Virus protein VP39"/>
    <property type="match status" value="1"/>
</dbReference>
<feature type="region of interest" description="Disordered" evidence="10">
    <location>
        <begin position="1"/>
        <end position="28"/>
    </location>
</feature>
<comment type="caution">
    <text evidence="11">The sequence shown here is derived from an EMBL/GenBank/DDBJ whole genome shotgun (WGS) entry which is preliminary data.</text>
</comment>
<organism evidence="11 12">
    <name type="scientific">Ganoderma sinense ZZ0214-1</name>
    <dbReference type="NCBI Taxonomy" id="1077348"/>
    <lineage>
        <taxon>Eukaryota</taxon>
        <taxon>Fungi</taxon>
        <taxon>Dikarya</taxon>
        <taxon>Basidiomycota</taxon>
        <taxon>Agaricomycotina</taxon>
        <taxon>Agaricomycetes</taxon>
        <taxon>Polyporales</taxon>
        <taxon>Polyporaceae</taxon>
        <taxon>Ganoderma</taxon>
    </lineage>
</organism>
<sequence length="411" mass="43933">MFRFSFDIDDAEDSGFGPVVGPDTAPAQTEQGQLENSYTVAEHSASQVSLDDLLSSLPHTISFSPLSISRPSGHDVVLSRRDLFDARFQLISADHGAGMETRPSEVEFIDAPSDLVPGVYEGGLKTWECSLDLVACLSSIYGSQIAKALQRKRILELGCGTAAPSLYLIHSIFSAEPSTDARVQVHLQDYNELVLRLVTLPNIILSWYMSPASSKYRSSSPAGGSESNDDDEPAPLPPADLSQPGELALTPELKTAFLESLQAHGIHLKLFSGSWSTFDVERAGGPYDVLLTSETIYRTASLGSLVDLMRRATAPTTQAGSSASLEDSASRLSLSDSEDLKVLAGAPYLCLVAAKLVYFGVGGGANEFIEAVENSTAGLGPGGERSSSQVQTVWETNKGVKRSIMRVVWGP</sequence>
<dbReference type="GO" id="GO:0005634">
    <property type="term" value="C:nucleus"/>
    <property type="evidence" value="ECO:0007669"/>
    <property type="project" value="UniProtKB-SubCell"/>
</dbReference>
<dbReference type="OrthoDB" id="1723750at2759"/>
<comment type="subcellular location">
    <subcellularLocation>
        <location evidence="2">Cytoplasm</location>
    </subcellularLocation>
    <subcellularLocation>
        <location evidence="1">Nucleus</location>
    </subcellularLocation>
</comment>
<feature type="compositionally biased region" description="Low complexity" evidence="10">
    <location>
        <begin position="213"/>
        <end position="225"/>
    </location>
</feature>
<evidence type="ECO:0000256" key="7">
    <source>
        <dbReference type="ARBA" id="ARBA00022691"/>
    </source>
</evidence>
<dbReference type="Proteomes" id="UP000230002">
    <property type="component" value="Unassembled WGS sequence"/>
</dbReference>
<evidence type="ECO:0000256" key="3">
    <source>
        <dbReference type="ARBA" id="ARBA00012533"/>
    </source>
</evidence>
<dbReference type="AlphaFoldDB" id="A0A2G8SPN1"/>
<dbReference type="SUPFAM" id="SSF53335">
    <property type="entry name" value="S-adenosyl-L-methionine-dependent methyltransferases"/>
    <property type="match status" value="1"/>
</dbReference>
<evidence type="ECO:0000256" key="6">
    <source>
        <dbReference type="ARBA" id="ARBA00022679"/>
    </source>
</evidence>
<dbReference type="GO" id="GO:0018064">
    <property type="term" value="F:protein-L-histidine N-tele-methyltransferase activity"/>
    <property type="evidence" value="ECO:0007669"/>
    <property type="project" value="UniProtKB-EC"/>
</dbReference>
<evidence type="ECO:0000256" key="1">
    <source>
        <dbReference type="ARBA" id="ARBA00004123"/>
    </source>
</evidence>
<name>A0A2G8SPN1_9APHY</name>
<evidence type="ECO:0000256" key="5">
    <source>
        <dbReference type="ARBA" id="ARBA00022603"/>
    </source>
</evidence>
<dbReference type="STRING" id="1077348.A0A2G8SPN1"/>
<dbReference type="PANTHER" id="PTHR14614">
    <property type="entry name" value="HEPATOCELLULAR CARCINOMA-ASSOCIATED ANTIGEN"/>
    <property type="match status" value="1"/>
</dbReference>
<evidence type="ECO:0000256" key="2">
    <source>
        <dbReference type="ARBA" id="ARBA00004496"/>
    </source>
</evidence>
<dbReference type="InterPro" id="IPR019410">
    <property type="entry name" value="Methyltransf_16"/>
</dbReference>
<keyword evidence="7" id="KW-0949">S-adenosyl-L-methionine</keyword>